<reference evidence="1 2" key="1">
    <citation type="submission" date="2016-11" db="EMBL/GenBank/DDBJ databases">
        <authorList>
            <person name="Jaros S."/>
            <person name="Januszkiewicz K."/>
            <person name="Wedrychowicz H."/>
        </authorList>
    </citation>
    <scope>NUCLEOTIDE SEQUENCE [LARGE SCALE GENOMIC DNA]</scope>
    <source>
        <strain evidence="1 2">DSM 27621</strain>
    </source>
</reference>
<evidence type="ECO:0000313" key="1">
    <source>
        <dbReference type="EMBL" id="SHM08866.1"/>
    </source>
</evidence>
<gene>
    <name evidence="1" type="ORF">SAMN05444407_10998</name>
</gene>
<protein>
    <submittedName>
        <fullName evidence="1">Uncharacterized protein</fullName>
    </submittedName>
</protein>
<dbReference type="AlphaFoldDB" id="A0A1M7FXZ4"/>
<proteinExistence type="predicted"/>
<name>A0A1M7FXZ4_9FLAO</name>
<accession>A0A1M7FXZ4</accession>
<evidence type="ECO:0000313" key="2">
    <source>
        <dbReference type="Proteomes" id="UP000184069"/>
    </source>
</evidence>
<dbReference type="STRING" id="1423959.SAMN05444407_10998"/>
<dbReference type="EMBL" id="FRBM01000009">
    <property type="protein sequence ID" value="SHM08866.1"/>
    <property type="molecule type" value="Genomic_DNA"/>
</dbReference>
<dbReference type="Proteomes" id="UP000184069">
    <property type="component" value="Unassembled WGS sequence"/>
</dbReference>
<organism evidence="1 2">
    <name type="scientific">Chryseobacterium contaminans</name>
    <dbReference type="NCBI Taxonomy" id="1423959"/>
    <lineage>
        <taxon>Bacteria</taxon>
        <taxon>Pseudomonadati</taxon>
        <taxon>Bacteroidota</taxon>
        <taxon>Flavobacteriia</taxon>
        <taxon>Flavobacteriales</taxon>
        <taxon>Weeksellaceae</taxon>
        <taxon>Chryseobacterium group</taxon>
        <taxon>Chryseobacterium</taxon>
    </lineage>
</organism>
<sequence length="144" mass="17414">MYMELVVFQELTKEISSECFFMTESQQEEKIIQVIDLHQFTKCLDPEIKILDYIQHPINTIEQNGEKKGILFHDMKHSSFIDCNTSEEFKRRHQLSELWFVFVEEDNVAHTTHYTDFIIENSLEIFYDQIFLFQFFQSDIKKLK</sequence>